<name>A0ABY6J754_9BACT</name>
<dbReference type="RefSeq" id="WP_244837615.1">
    <property type="nucleotide sequence ID" value="NZ_CP107006.1"/>
</dbReference>
<sequence>MKPSKIYYCTACIRYGQRVFVSDKCKDVIIRYLQLLHDKKCARIYGYVIMPDHIHVLMEVLRRNDSEQPFDRLLRESANRLQVLLYDEQPMMLYHISPEMSGDVGSIWQLPAITRQVQNSGEVMQLLHNMHQNPLRHHWRLCRTAADYGYSSSLFYERGRDEFDMLSNYRDWVRV</sequence>
<proteinExistence type="predicted"/>
<gene>
    <name evidence="1" type="ORF">MKQ68_08795</name>
</gene>
<dbReference type="SUPFAM" id="SSF143422">
    <property type="entry name" value="Transposase IS200-like"/>
    <property type="match status" value="1"/>
</dbReference>
<keyword evidence="2" id="KW-1185">Reference proteome</keyword>
<evidence type="ECO:0000313" key="2">
    <source>
        <dbReference type="Proteomes" id="UP001162741"/>
    </source>
</evidence>
<reference evidence="1" key="1">
    <citation type="submission" date="2022-10" db="EMBL/GenBank/DDBJ databases">
        <title>Chitinophaga sp. nov., isolated from soil.</title>
        <authorList>
            <person name="Jeon C.O."/>
        </authorList>
    </citation>
    <scope>NUCLEOTIDE SEQUENCE</scope>
    <source>
        <strain evidence="1">R8</strain>
    </source>
</reference>
<organism evidence="1 2">
    <name type="scientific">Chitinophaga horti</name>
    <dbReference type="NCBI Taxonomy" id="2920382"/>
    <lineage>
        <taxon>Bacteria</taxon>
        <taxon>Pseudomonadati</taxon>
        <taxon>Bacteroidota</taxon>
        <taxon>Chitinophagia</taxon>
        <taxon>Chitinophagales</taxon>
        <taxon>Chitinophagaceae</taxon>
        <taxon>Chitinophaga</taxon>
    </lineage>
</organism>
<dbReference type="InterPro" id="IPR036515">
    <property type="entry name" value="Transposase_17_sf"/>
</dbReference>
<accession>A0ABY6J754</accession>
<dbReference type="Gene3D" id="3.30.70.1290">
    <property type="entry name" value="Transposase IS200-like"/>
    <property type="match status" value="1"/>
</dbReference>
<protein>
    <submittedName>
        <fullName evidence="1">Transposase</fullName>
    </submittedName>
</protein>
<dbReference type="EMBL" id="CP107006">
    <property type="protein sequence ID" value="UYQ95191.1"/>
    <property type="molecule type" value="Genomic_DNA"/>
</dbReference>
<dbReference type="Proteomes" id="UP001162741">
    <property type="component" value="Chromosome"/>
</dbReference>
<evidence type="ECO:0000313" key="1">
    <source>
        <dbReference type="EMBL" id="UYQ95191.1"/>
    </source>
</evidence>